<name>A0A813I6Y2_POLGL</name>
<proteinExistence type="predicted"/>
<feature type="non-terminal residue" evidence="1">
    <location>
        <position position="71"/>
    </location>
</feature>
<evidence type="ECO:0000313" key="2">
    <source>
        <dbReference type="Proteomes" id="UP000626109"/>
    </source>
</evidence>
<reference evidence="1" key="1">
    <citation type="submission" date="2021-02" db="EMBL/GenBank/DDBJ databases">
        <authorList>
            <person name="Dougan E. K."/>
            <person name="Rhodes N."/>
            <person name="Thang M."/>
            <person name="Chan C."/>
        </authorList>
    </citation>
    <scope>NUCLEOTIDE SEQUENCE</scope>
</reference>
<accession>A0A813I6Y2</accession>
<dbReference type="EMBL" id="CAJNNW010005950">
    <property type="protein sequence ID" value="CAE8647897.1"/>
    <property type="molecule type" value="Genomic_DNA"/>
</dbReference>
<feature type="non-terminal residue" evidence="1">
    <location>
        <position position="1"/>
    </location>
</feature>
<protein>
    <submittedName>
        <fullName evidence="1">Uncharacterized protein</fullName>
    </submittedName>
</protein>
<comment type="caution">
    <text evidence="1">The sequence shown here is derived from an EMBL/GenBank/DDBJ whole genome shotgun (WGS) entry which is preliminary data.</text>
</comment>
<sequence>EKWLDAVAKATADGFDGEQIAAALEEVVREDPVGAARFMESTHRPTQAMGVIQLDEGVEEWEHSLHYHDSL</sequence>
<dbReference type="Proteomes" id="UP000626109">
    <property type="component" value="Unassembled WGS sequence"/>
</dbReference>
<gene>
    <name evidence="1" type="ORF">PGLA2088_LOCUS6076</name>
</gene>
<organism evidence="1 2">
    <name type="scientific">Polarella glacialis</name>
    <name type="common">Dinoflagellate</name>
    <dbReference type="NCBI Taxonomy" id="89957"/>
    <lineage>
        <taxon>Eukaryota</taxon>
        <taxon>Sar</taxon>
        <taxon>Alveolata</taxon>
        <taxon>Dinophyceae</taxon>
        <taxon>Suessiales</taxon>
        <taxon>Suessiaceae</taxon>
        <taxon>Polarella</taxon>
    </lineage>
</organism>
<dbReference type="AlphaFoldDB" id="A0A813I6Y2"/>
<evidence type="ECO:0000313" key="1">
    <source>
        <dbReference type="EMBL" id="CAE8647897.1"/>
    </source>
</evidence>